<keyword evidence="12 15" id="KW-0472">Membrane</keyword>
<dbReference type="Proteomes" id="UP000250744">
    <property type="component" value="Unassembled WGS sequence"/>
</dbReference>
<evidence type="ECO:0000313" key="22">
    <source>
        <dbReference type="Proteomes" id="UP000250744"/>
    </source>
</evidence>
<dbReference type="GO" id="GO:0000155">
    <property type="term" value="F:phosphorelay sensor kinase activity"/>
    <property type="evidence" value="ECO:0007669"/>
    <property type="project" value="InterPro"/>
</dbReference>
<evidence type="ECO:0000256" key="11">
    <source>
        <dbReference type="ARBA" id="ARBA00023012"/>
    </source>
</evidence>
<evidence type="ECO:0000256" key="8">
    <source>
        <dbReference type="ARBA" id="ARBA00022741"/>
    </source>
</evidence>
<dbReference type="PANTHER" id="PTHR43047:SF72">
    <property type="entry name" value="OSMOSENSING HISTIDINE PROTEIN KINASE SLN1"/>
    <property type="match status" value="1"/>
</dbReference>
<dbReference type="PROSITE" id="PS50109">
    <property type="entry name" value="HIS_KIN"/>
    <property type="match status" value="1"/>
</dbReference>
<gene>
    <name evidence="21" type="ORF">DN062_09575</name>
</gene>
<feature type="transmembrane region" description="Helical" evidence="15">
    <location>
        <begin position="289"/>
        <end position="308"/>
    </location>
</feature>
<dbReference type="PROSITE" id="PS50112">
    <property type="entry name" value="PAS"/>
    <property type="match status" value="1"/>
</dbReference>
<keyword evidence="7" id="KW-0808">Transferase</keyword>
<dbReference type="InterPro" id="IPR005467">
    <property type="entry name" value="His_kinase_dom"/>
</dbReference>
<reference evidence="21 22" key="1">
    <citation type="submission" date="2018-06" db="EMBL/GenBank/DDBJ databases">
        <title>Nitrincola tibetense sp. nov., isolated from Lake XuguoCo on Tibetan Plateau.</title>
        <authorList>
            <person name="Xing P."/>
        </authorList>
    </citation>
    <scope>NUCLEOTIDE SEQUENCE [LARGE SCALE GENOMIC DNA]</scope>
    <source>
        <strain evidence="22">xg18</strain>
    </source>
</reference>
<dbReference type="Gene3D" id="6.10.340.10">
    <property type="match status" value="1"/>
</dbReference>
<evidence type="ECO:0000256" key="4">
    <source>
        <dbReference type="ARBA" id="ARBA00012438"/>
    </source>
</evidence>
<keyword evidence="15" id="KW-1133">Transmembrane helix</keyword>
<keyword evidence="11" id="KW-0902">Two-component regulatory system</keyword>
<dbReference type="Pfam" id="PF02518">
    <property type="entry name" value="HATPase_c"/>
    <property type="match status" value="1"/>
</dbReference>
<dbReference type="GO" id="GO:0005524">
    <property type="term" value="F:ATP binding"/>
    <property type="evidence" value="ECO:0007669"/>
    <property type="project" value="UniProtKB-KW"/>
</dbReference>
<dbReference type="EMBL" id="QKRX01000006">
    <property type="protein sequence ID" value="RAU18029.1"/>
    <property type="molecule type" value="Genomic_DNA"/>
</dbReference>
<keyword evidence="15" id="KW-0812">Transmembrane</keyword>
<evidence type="ECO:0000256" key="13">
    <source>
        <dbReference type="PROSITE-ProRule" id="PRU00169"/>
    </source>
</evidence>
<dbReference type="NCBIfam" id="TIGR00229">
    <property type="entry name" value="sensory_box"/>
    <property type="match status" value="1"/>
</dbReference>
<feature type="coiled-coil region" evidence="14">
    <location>
        <begin position="308"/>
        <end position="366"/>
    </location>
</feature>
<dbReference type="SMART" id="SM00387">
    <property type="entry name" value="HATPase_c"/>
    <property type="match status" value="1"/>
</dbReference>
<evidence type="ECO:0000256" key="5">
    <source>
        <dbReference type="ARBA" id="ARBA00022475"/>
    </source>
</evidence>
<feature type="domain" description="HAMP" evidence="20">
    <location>
        <begin position="309"/>
        <end position="362"/>
    </location>
</feature>
<dbReference type="SMART" id="SM00086">
    <property type="entry name" value="PAC"/>
    <property type="match status" value="1"/>
</dbReference>
<dbReference type="PRINTS" id="PR00344">
    <property type="entry name" value="BCTRLSENSOR"/>
</dbReference>
<dbReference type="OrthoDB" id="8573350at2"/>
<keyword evidence="14" id="KW-0175">Coiled coil</keyword>
<feature type="domain" description="Response regulatory" evidence="17">
    <location>
        <begin position="749"/>
        <end position="865"/>
    </location>
</feature>
<organism evidence="21 22">
    <name type="scientific">Nitrincola tibetensis</name>
    <dbReference type="NCBI Taxonomy" id="2219697"/>
    <lineage>
        <taxon>Bacteria</taxon>
        <taxon>Pseudomonadati</taxon>
        <taxon>Pseudomonadota</taxon>
        <taxon>Gammaproteobacteria</taxon>
        <taxon>Oceanospirillales</taxon>
        <taxon>Oceanospirillaceae</taxon>
        <taxon>Nitrincola</taxon>
    </lineage>
</organism>
<dbReference type="PROSITE" id="PS50885">
    <property type="entry name" value="HAMP"/>
    <property type="match status" value="1"/>
</dbReference>
<protein>
    <recommendedName>
        <fullName evidence="4">histidine kinase</fullName>
        <ecNumber evidence="4">2.7.13.3</ecNumber>
    </recommendedName>
</protein>
<keyword evidence="9 21" id="KW-0418">Kinase</keyword>
<keyword evidence="8" id="KW-0547">Nucleotide-binding</keyword>
<feature type="domain" description="PAS" evidence="18">
    <location>
        <begin position="367"/>
        <end position="413"/>
    </location>
</feature>
<dbReference type="CDD" id="cd00082">
    <property type="entry name" value="HisKA"/>
    <property type="match status" value="1"/>
</dbReference>
<feature type="domain" description="Histidine kinase" evidence="16">
    <location>
        <begin position="512"/>
        <end position="732"/>
    </location>
</feature>
<accession>A0A364NLN9</accession>
<dbReference type="Gene3D" id="3.40.50.2300">
    <property type="match status" value="2"/>
</dbReference>
<feature type="domain" description="PAC" evidence="19">
    <location>
        <begin position="456"/>
        <end position="508"/>
    </location>
</feature>
<dbReference type="InterPro" id="IPR000700">
    <property type="entry name" value="PAS-assoc_C"/>
</dbReference>
<dbReference type="PROSITE" id="PS50113">
    <property type="entry name" value="PAC"/>
    <property type="match status" value="1"/>
</dbReference>
<dbReference type="InterPro" id="IPR001610">
    <property type="entry name" value="PAC"/>
</dbReference>
<dbReference type="SUPFAM" id="SSF55874">
    <property type="entry name" value="ATPase domain of HSP90 chaperone/DNA topoisomerase II/histidine kinase"/>
    <property type="match status" value="1"/>
</dbReference>
<dbReference type="Gene3D" id="3.30.565.10">
    <property type="entry name" value="Histidine kinase-like ATPase, C-terminal domain"/>
    <property type="match status" value="1"/>
</dbReference>
<evidence type="ECO:0000259" key="20">
    <source>
        <dbReference type="PROSITE" id="PS50885"/>
    </source>
</evidence>
<feature type="transmembrane region" description="Helical" evidence="15">
    <location>
        <begin position="6"/>
        <end position="30"/>
    </location>
</feature>
<keyword evidence="6 13" id="KW-0597">Phosphoprotein</keyword>
<evidence type="ECO:0000256" key="7">
    <source>
        <dbReference type="ARBA" id="ARBA00022679"/>
    </source>
</evidence>
<comment type="catalytic activity">
    <reaction evidence="1">
        <text>ATP + protein L-histidine = ADP + protein N-phospho-L-histidine.</text>
        <dbReference type="EC" id="2.7.13.3"/>
    </reaction>
</comment>
<dbReference type="Pfam" id="PF00672">
    <property type="entry name" value="HAMP"/>
    <property type="match status" value="1"/>
</dbReference>
<evidence type="ECO:0000256" key="9">
    <source>
        <dbReference type="ARBA" id="ARBA00022777"/>
    </source>
</evidence>
<dbReference type="InterPro" id="IPR003660">
    <property type="entry name" value="HAMP_dom"/>
</dbReference>
<evidence type="ECO:0000256" key="6">
    <source>
        <dbReference type="ARBA" id="ARBA00022553"/>
    </source>
</evidence>
<dbReference type="SUPFAM" id="SSF55785">
    <property type="entry name" value="PYP-like sensor domain (PAS domain)"/>
    <property type="match status" value="1"/>
</dbReference>
<dbReference type="InterPro" id="IPR000014">
    <property type="entry name" value="PAS"/>
</dbReference>
<evidence type="ECO:0000259" key="18">
    <source>
        <dbReference type="PROSITE" id="PS50112"/>
    </source>
</evidence>
<comment type="caution">
    <text evidence="21">The sequence shown here is derived from an EMBL/GenBank/DDBJ whole genome shotgun (WGS) entry which is preliminary data.</text>
</comment>
<dbReference type="EC" id="2.7.13.3" evidence="4"/>
<dbReference type="CDD" id="cd00130">
    <property type="entry name" value="PAS"/>
    <property type="match status" value="1"/>
</dbReference>
<keyword evidence="10" id="KW-0067">ATP-binding</keyword>
<dbReference type="AlphaFoldDB" id="A0A364NLN9"/>
<name>A0A364NLN9_9GAMM</name>
<sequence>MMNISLSMRIIFLVLFISSLLVGGMLLTVYKLKIADIELVVSERNVSEIHRLATELELTQQQRVLGLEGFAARLLNENGELLDTQVLKMLLNQPSVAKDLFPDGLLVFDANATAIAESQFTEGRLGTNYTDRPHFQRAQRTKAAVISEPILGRVTGLPLISYLQPVLSSDGDILAYAGGILDLANTPLLKEDIRSDFENHAITLIIDPQHRLFVSMRERFEKPEPLPEKGTDVLVDAALTLAPPSILFDDQQRSFLVATIQLSSLNWIVLRAIPYSEVIAPAQASFRQFLLIALILTVFVAIVGVWLARSLTQSLEKMTKRIEEMADDGLIDEVFPDKGNPEVKALARAMNRLAKEQKAANLAVREVERFLTNVLDSASEISIIATDKDGVITVFNKGAERMLGFSGADLVGKETPALLHLAEEVEQRSAELSAALGYPVNGFRVFVEKAEQNGAEKRDWTYLHKTRRPIPVSLVVTTMRNDTGDITGYLGIAEDISERKRLDKMKSEFISTVSHELRTPLTSISGALGLLIGGGLGDLPEKAQKLLATAHRNSKRLTHLINDLLDIEKITAGKLHYDMEVQPLMPLIEQAVESNQDYGSDRGIRLSFISGDLSDTRVYVDTQRLMQVLANLLSNAIKFSPDHDEVRIKADVSDTKVIISVIDNGRGIADSFRGKIFQRFAQADASDTRAKEGTGLGLAITRELVEKMGGRIDYESEEGKGARFFFELPIVHSAVVLPALPTTNTQAPRILIVEDDQDVANLLSIMLNEAGYQVDVVYNGTETLKAIIHIHYDLICLDLMLPDISGLDIIRQLRAEQKTSDLPILVVSAKMEEGRLSLNGDVSNIEWLAKPIDQLRLLDLVQGQLTTQREHGPRVLHIEDDADLQEVICAMVGDQIEFISAHSLEEARSALLQAWFDVVLLDIGLPDGSGWDLLPEIRACQPDAKVIVLSGTDLSSHQLERVELALLKSRVSVEQLINEIGFRIRKTEK</sequence>
<dbReference type="SUPFAM" id="SSF52172">
    <property type="entry name" value="CheY-like"/>
    <property type="match status" value="2"/>
</dbReference>
<dbReference type="InterPro" id="IPR035965">
    <property type="entry name" value="PAS-like_dom_sf"/>
</dbReference>
<dbReference type="InterPro" id="IPR036097">
    <property type="entry name" value="HisK_dim/P_sf"/>
</dbReference>
<dbReference type="SMART" id="SM00388">
    <property type="entry name" value="HisKA"/>
    <property type="match status" value="1"/>
</dbReference>
<dbReference type="PANTHER" id="PTHR43047">
    <property type="entry name" value="TWO-COMPONENT HISTIDINE PROTEIN KINASE"/>
    <property type="match status" value="1"/>
</dbReference>
<feature type="domain" description="Response regulatory" evidence="17">
    <location>
        <begin position="874"/>
        <end position="988"/>
    </location>
</feature>
<evidence type="ECO:0000259" key="16">
    <source>
        <dbReference type="PROSITE" id="PS50109"/>
    </source>
</evidence>
<dbReference type="InterPro" id="IPR011006">
    <property type="entry name" value="CheY-like_superfamily"/>
</dbReference>
<dbReference type="InterPro" id="IPR001789">
    <property type="entry name" value="Sig_transdc_resp-reg_receiver"/>
</dbReference>
<evidence type="ECO:0000256" key="2">
    <source>
        <dbReference type="ARBA" id="ARBA00004236"/>
    </source>
</evidence>
<dbReference type="InterPro" id="IPR003594">
    <property type="entry name" value="HATPase_dom"/>
</dbReference>
<evidence type="ECO:0000256" key="12">
    <source>
        <dbReference type="ARBA" id="ARBA00023136"/>
    </source>
</evidence>
<dbReference type="Gene3D" id="1.10.287.130">
    <property type="match status" value="1"/>
</dbReference>
<comment type="subcellular location">
    <subcellularLocation>
        <location evidence="2">Cell membrane</location>
    </subcellularLocation>
    <subcellularLocation>
        <location evidence="3">Membrane raft</location>
        <topology evidence="3">Multi-pass membrane protein</topology>
    </subcellularLocation>
</comment>
<dbReference type="FunFam" id="1.10.287.130:FF:000001">
    <property type="entry name" value="Two-component sensor histidine kinase"/>
    <property type="match status" value="1"/>
</dbReference>
<dbReference type="PROSITE" id="PS50110">
    <property type="entry name" value="RESPONSE_REGULATORY"/>
    <property type="match status" value="2"/>
</dbReference>
<dbReference type="SMART" id="SM00448">
    <property type="entry name" value="REC"/>
    <property type="match status" value="2"/>
</dbReference>
<dbReference type="InterPro" id="IPR004358">
    <property type="entry name" value="Sig_transdc_His_kin-like_C"/>
</dbReference>
<dbReference type="FunFam" id="3.30.565.10:FF:000023">
    <property type="entry name" value="PAS domain-containing sensor histidine kinase"/>
    <property type="match status" value="1"/>
</dbReference>
<dbReference type="InterPro" id="IPR003661">
    <property type="entry name" value="HisK_dim/P_dom"/>
</dbReference>
<feature type="modified residue" description="4-aspartylphosphate" evidence="13">
    <location>
        <position position="798"/>
    </location>
</feature>
<dbReference type="CDD" id="cd17574">
    <property type="entry name" value="REC_OmpR"/>
    <property type="match status" value="1"/>
</dbReference>
<feature type="modified residue" description="4-aspartylphosphate" evidence="13">
    <location>
        <position position="922"/>
    </location>
</feature>
<dbReference type="GO" id="GO:0005886">
    <property type="term" value="C:plasma membrane"/>
    <property type="evidence" value="ECO:0007669"/>
    <property type="project" value="UniProtKB-SubCell"/>
</dbReference>
<evidence type="ECO:0000259" key="17">
    <source>
        <dbReference type="PROSITE" id="PS50110"/>
    </source>
</evidence>
<dbReference type="SMART" id="SM00091">
    <property type="entry name" value="PAS"/>
    <property type="match status" value="1"/>
</dbReference>
<evidence type="ECO:0000256" key="10">
    <source>
        <dbReference type="ARBA" id="ARBA00022840"/>
    </source>
</evidence>
<evidence type="ECO:0000256" key="3">
    <source>
        <dbReference type="ARBA" id="ARBA00004314"/>
    </source>
</evidence>
<dbReference type="CDD" id="cd16922">
    <property type="entry name" value="HATPase_EvgS-ArcB-TorS-like"/>
    <property type="match status" value="1"/>
</dbReference>
<dbReference type="Pfam" id="PF00512">
    <property type="entry name" value="HisKA"/>
    <property type="match status" value="1"/>
</dbReference>
<keyword evidence="5" id="KW-1003">Cell membrane</keyword>
<dbReference type="Pfam" id="PF13426">
    <property type="entry name" value="PAS_9"/>
    <property type="match status" value="1"/>
</dbReference>
<dbReference type="CDD" id="cd00156">
    <property type="entry name" value="REC"/>
    <property type="match status" value="1"/>
</dbReference>
<proteinExistence type="predicted"/>
<dbReference type="Gene3D" id="3.30.450.20">
    <property type="entry name" value="PAS domain"/>
    <property type="match status" value="2"/>
</dbReference>
<evidence type="ECO:0000259" key="19">
    <source>
        <dbReference type="PROSITE" id="PS50113"/>
    </source>
</evidence>
<dbReference type="Pfam" id="PF00072">
    <property type="entry name" value="Response_reg"/>
    <property type="match status" value="2"/>
</dbReference>
<dbReference type="GO" id="GO:0045121">
    <property type="term" value="C:membrane raft"/>
    <property type="evidence" value="ECO:0007669"/>
    <property type="project" value="UniProtKB-SubCell"/>
</dbReference>
<evidence type="ECO:0000256" key="14">
    <source>
        <dbReference type="SAM" id="Coils"/>
    </source>
</evidence>
<evidence type="ECO:0000313" key="21">
    <source>
        <dbReference type="EMBL" id="RAU18029.1"/>
    </source>
</evidence>
<dbReference type="InterPro" id="IPR036890">
    <property type="entry name" value="HATPase_C_sf"/>
</dbReference>
<dbReference type="SUPFAM" id="SSF47384">
    <property type="entry name" value="Homodimeric domain of signal transducing histidine kinase"/>
    <property type="match status" value="1"/>
</dbReference>
<evidence type="ECO:0000256" key="1">
    <source>
        <dbReference type="ARBA" id="ARBA00000085"/>
    </source>
</evidence>
<dbReference type="GO" id="GO:0009927">
    <property type="term" value="F:histidine phosphotransfer kinase activity"/>
    <property type="evidence" value="ECO:0007669"/>
    <property type="project" value="TreeGrafter"/>
</dbReference>
<evidence type="ECO:0000256" key="15">
    <source>
        <dbReference type="SAM" id="Phobius"/>
    </source>
</evidence>
<dbReference type="CDD" id="cd12914">
    <property type="entry name" value="PDC1_DGC_like"/>
    <property type="match status" value="1"/>
</dbReference>
<keyword evidence="22" id="KW-1185">Reference proteome</keyword>